<keyword evidence="2" id="KW-1185">Reference proteome</keyword>
<dbReference type="EMBL" id="JTDF01021157">
    <property type="protein sequence ID" value="KAF8562213.1"/>
    <property type="molecule type" value="Genomic_DNA"/>
</dbReference>
<sequence length="75" mass="8156">MECLKHPSGKTKVLEEGSGMTINFNILTLQALFGPAANVLTNTWSNVTIDALKFIIAGVRKRYLLSDGIAHSDSH</sequence>
<evidence type="ECO:0000313" key="1">
    <source>
        <dbReference type="EMBL" id="KAF8562213.1"/>
    </source>
</evidence>
<accession>A0A8T0D2W7</accession>
<evidence type="ECO:0000313" key="2">
    <source>
        <dbReference type="Proteomes" id="UP000699462"/>
    </source>
</evidence>
<proteinExistence type="predicted"/>
<comment type="caution">
    <text evidence="1">The sequence shown here is derived from an EMBL/GenBank/DDBJ whole genome shotgun (WGS) entry which is preliminary data.</text>
</comment>
<dbReference type="AlphaFoldDB" id="A0A8T0D2W7"/>
<reference evidence="1 2" key="1">
    <citation type="submission" date="2019-07" db="EMBL/GenBank/DDBJ databases">
        <title>Annotation for the trematode Paragonimus westermani.</title>
        <authorList>
            <person name="Choi Y.-J."/>
        </authorList>
    </citation>
    <scope>NUCLEOTIDE SEQUENCE [LARGE SCALE GENOMIC DNA]</scope>
    <source>
        <strain evidence="1">180907_Pwestermani</strain>
    </source>
</reference>
<organism evidence="1 2">
    <name type="scientific">Paragonimus westermani</name>
    <dbReference type="NCBI Taxonomy" id="34504"/>
    <lineage>
        <taxon>Eukaryota</taxon>
        <taxon>Metazoa</taxon>
        <taxon>Spiralia</taxon>
        <taxon>Lophotrochozoa</taxon>
        <taxon>Platyhelminthes</taxon>
        <taxon>Trematoda</taxon>
        <taxon>Digenea</taxon>
        <taxon>Plagiorchiida</taxon>
        <taxon>Troglotremata</taxon>
        <taxon>Troglotrematidae</taxon>
        <taxon>Paragonimus</taxon>
    </lineage>
</organism>
<name>A0A8T0D2W7_9TREM</name>
<dbReference type="Proteomes" id="UP000699462">
    <property type="component" value="Unassembled WGS sequence"/>
</dbReference>
<gene>
    <name evidence="1" type="ORF">P879_05614</name>
</gene>
<protein>
    <submittedName>
        <fullName evidence="1">Uncharacterized protein</fullName>
    </submittedName>
</protein>